<protein>
    <submittedName>
        <fullName evidence="2">ECF transporter S component</fullName>
    </submittedName>
</protein>
<name>A0A846TFA8_9BACI</name>
<evidence type="ECO:0000313" key="2">
    <source>
        <dbReference type="EMBL" id="NKE04032.1"/>
    </source>
</evidence>
<dbReference type="GO" id="GO:0022857">
    <property type="term" value="F:transmembrane transporter activity"/>
    <property type="evidence" value="ECO:0007669"/>
    <property type="project" value="InterPro"/>
</dbReference>
<organism evidence="2 3">
    <name type="scientific">Mesobacillus selenatarsenatis</name>
    <dbReference type="NCBI Taxonomy" id="388741"/>
    <lineage>
        <taxon>Bacteria</taxon>
        <taxon>Bacillati</taxon>
        <taxon>Bacillota</taxon>
        <taxon>Bacilli</taxon>
        <taxon>Bacillales</taxon>
        <taxon>Bacillaceae</taxon>
        <taxon>Mesobacillus</taxon>
    </lineage>
</organism>
<reference evidence="2 3" key="1">
    <citation type="submission" date="2020-03" db="EMBL/GenBank/DDBJ databases">
        <authorList>
            <person name="Sun Q."/>
        </authorList>
    </citation>
    <scope>NUCLEOTIDE SEQUENCE [LARGE SCALE GENOMIC DNA]</scope>
    <source>
        <strain evidence="2 3">KACC 21451</strain>
    </source>
</reference>
<dbReference type="AlphaFoldDB" id="A0A846TFA8"/>
<proteinExistence type="predicted"/>
<dbReference type="Pfam" id="PF12822">
    <property type="entry name" value="ECF_trnsprt"/>
    <property type="match status" value="1"/>
</dbReference>
<keyword evidence="1" id="KW-1133">Transmembrane helix</keyword>
<dbReference type="Gene3D" id="1.10.1760.20">
    <property type="match status" value="1"/>
</dbReference>
<comment type="caution">
    <text evidence="2">The sequence shown here is derived from an EMBL/GenBank/DDBJ whole genome shotgun (WGS) entry which is preliminary data.</text>
</comment>
<evidence type="ECO:0000256" key="1">
    <source>
        <dbReference type="SAM" id="Phobius"/>
    </source>
</evidence>
<dbReference type="EMBL" id="JAAVUM010000001">
    <property type="protein sequence ID" value="NKE04032.1"/>
    <property type="molecule type" value="Genomic_DNA"/>
</dbReference>
<dbReference type="Proteomes" id="UP000587942">
    <property type="component" value="Unassembled WGS sequence"/>
</dbReference>
<dbReference type="InterPro" id="IPR024529">
    <property type="entry name" value="ECF_trnsprt_substrate-spec"/>
</dbReference>
<evidence type="ECO:0000313" key="3">
    <source>
        <dbReference type="Proteomes" id="UP000587942"/>
    </source>
</evidence>
<sequence>MLNTFEVPRFSGRENARRRNRVKNKKRSWLAMFIALSAAGAFIKIPAVIGSVALDALPALMAAGLLGGAAGAAVGGIGHLLSSIVAGMPLGPFHFLVACEMAFLVFLFTVLYRSGKRWQAGVLFILGNSFAAPLPFMMLMGKSFYLAIVPSLFVGSVLNTVLAFIVLPRVVRVLGDRLPLSKQA</sequence>
<feature type="transmembrane region" description="Helical" evidence="1">
    <location>
        <begin position="29"/>
        <end position="54"/>
    </location>
</feature>
<keyword evidence="1" id="KW-0472">Membrane</keyword>
<feature type="transmembrane region" description="Helical" evidence="1">
    <location>
        <begin position="93"/>
        <end position="112"/>
    </location>
</feature>
<feature type="transmembrane region" description="Helical" evidence="1">
    <location>
        <begin position="144"/>
        <end position="167"/>
    </location>
</feature>
<accession>A0A846TFA8</accession>
<gene>
    <name evidence="2" type="ORF">GWK17_00850</name>
</gene>
<feature type="transmembrane region" description="Helical" evidence="1">
    <location>
        <begin position="118"/>
        <end position="137"/>
    </location>
</feature>
<feature type="transmembrane region" description="Helical" evidence="1">
    <location>
        <begin position="60"/>
        <end position="81"/>
    </location>
</feature>
<keyword evidence="1" id="KW-0812">Transmembrane</keyword>